<comment type="caution">
    <text evidence="2">The sequence shown here is derived from an EMBL/GenBank/DDBJ whole genome shotgun (WGS) entry which is preliminary data.</text>
</comment>
<keyword evidence="1" id="KW-0472">Membrane</keyword>
<evidence type="ECO:0000313" key="3">
    <source>
        <dbReference type="Proteomes" id="UP000886819"/>
    </source>
</evidence>
<name>A0A9D0YUK7_9FIRM</name>
<evidence type="ECO:0000313" key="2">
    <source>
        <dbReference type="EMBL" id="HIQ61974.1"/>
    </source>
</evidence>
<evidence type="ECO:0000256" key="1">
    <source>
        <dbReference type="SAM" id="Phobius"/>
    </source>
</evidence>
<reference evidence="2" key="1">
    <citation type="submission" date="2020-10" db="EMBL/GenBank/DDBJ databases">
        <authorList>
            <person name="Gilroy R."/>
        </authorList>
    </citation>
    <scope>NUCLEOTIDE SEQUENCE</scope>
    <source>
        <strain evidence="2">ChiHile30-977</strain>
    </source>
</reference>
<gene>
    <name evidence="2" type="ORF">IAA66_00110</name>
</gene>
<protein>
    <submittedName>
        <fullName evidence="2">Uncharacterized protein</fullName>
    </submittedName>
</protein>
<dbReference type="Proteomes" id="UP000886819">
    <property type="component" value="Unassembled WGS sequence"/>
</dbReference>
<accession>A0A9D0YUK7</accession>
<organism evidence="2 3">
    <name type="scientific">Candidatus Avichristensenella intestinipullorum</name>
    <dbReference type="NCBI Taxonomy" id="2840693"/>
    <lineage>
        <taxon>Bacteria</taxon>
        <taxon>Bacillati</taxon>
        <taxon>Bacillota</taxon>
        <taxon>Clostridia</taxon>
        <taxon>Candidatus Avichristensenella</taxon>
    </lineage>
</organism>
<keyword evidence="1" id="KW-1133">Transmembrane helix</keyword>
<sequence length="268" mass="29672">MAGRLDRFGLLLLAFILCCGWFYYLWGSIVPALPAGIALTVLLAATARLGEQRTLARREAQLRRRIGGEMAVDSLLLQPESSAVANVAAWLSGELALQEFQPRAHGMRARLGEQSVWIACLQRHAGSRATCDDVLACVRAARREKADVCIVCATCAFCADAVALSSELSPKTRLLGRSGLMDMAGAAAPATDEQLRALGRRRRKQFRRELWQARVFEPRKARRYGAYGLGLLAMYLLLRQMVYLIPALVCLALFVVCRCRRQRGSFTL</sequence>
<feature type="transmembrane region" description="Helical" evidence="1">
    <location>
        <begin position="243"/>
        <end position="259"/>
    </location>
</feature>
<reference evidence="2" key="2">
    <citation type="journal article" date="2021" name="PeerJ">
        <title>Extensive microbial diversity within the chicken gut microbiome revealed by metagenomics and culture.</title>
        <authorList>
            <person name="Gilroy R."/>
            <person name="Ravi A."/>
            <person name="Getino M."/>
            <person name="Pursley I."/>
            <person name="Horton D.L."/>
            <person name="Alikhan N.F."/>
            <person name="Baker D."/>
            <person name="Gharbi K."/>
            <person name="Hall N."/>
            <person name="Watson M."/>
            <person name="Adriaenssens E.M."/>
            <person name="Foster-Nyarko E."/>
            <person name="Jarju S."/>
            <person name="Secka A."/>
            <person name="Antonio M."/>
            <person name="Oren A."/>
            <person name="Chaudhuri R.R."/>
            <person name="La Ragione R."/>
            <person name="Hildebrand F."/>
            <person name="Pallen M.J."/>
        </authorList>
    </citation>
    <scope>NUCLEOTIDE SEQUENCE</scope>
    <source>
        <strain evidence="2">ChiHile30-977</strain>
    </source>
</reference>
<dbReference type="EMBL" id="DVFI01000002">
    <property type="protein sequence ID" value="HIQ61974.1"/>
    <property type="molecule type" value="Genomic_DNA"/>
</dbReference>
<proteinExistence type="predicted"/>
<keyword evidence="1" id="KW-0812">Transmembrane</keyword>
<dbReference type="AlphaFoldDB" id="A0A9D0YUK7"/>
<feature type="transmembrane region" description="Helical" evidence="1">
    <location>
        <begin position="7"/>
        <end position="26"/>
    </location>
</feature>